<dbReference type="EnsemblPlants" id="AES96915">
    <property type="protein sequence ID" value="AES96915"/>
    <property type="gene ID" value="MTR_5g043080"/>
</dbReference>
<evidence type="ECO:0000256" key="1">
    <source>
        <dbReference type="SAM" id="MobiDB-lite"/>
    </source>
</evidence>
<keyword evidence="2" id="KW-0812">Transmembrane</keyword>
<evidence type="ECO:0000313" key="4">
    <source>
        <dbReference type="EnsemblPlants" id="AES96915"/>
    </source>
</evidence>
<feature type="region of interest" description="Disordered" evidence="1">
    <location>
        <begin position="63"/>
        <end position="110"/>
    </location>
</feature>
<dbReference type="PaxDb" id="3880-AES96915"/>
<dbReference type="AlphaFoldDB" id="G7JWP3"/>
<reference evidence="2 5" key="1">
    <citation type="journal article" date="2011" name="Nature">
        <title>The Medicago genome provides insight into the evolution of rhizobial symbioses.</title>
        <authorList>
            <person name="Young N.D."/>
            <person name="Debelle F."/>
            <person name="Oldroyd G.E."/>
            <person name="Geurts R."/>
            <person name="Cannon S.B."/>
            <person name="Udvardi M.K."/>
            <person name="Benedito V.A."/>
            <person name="Mayer K.F."/>
            <person name="Gouzy J."/>
            <person name="Schoof H."/>
            <person name="Van de Peer Y."/>
            <person name="Proost S."/>
            <person name="Cook D.R."/>
            <person name="Meyers B.C."/>
            <person name="Spannagl M."/>
            <person name="Cheung F."/>
            <person name="De Mita S."/>
            <person name="Krishnakumar V."/>
            <person name="Gundlach H."/>
            <person name="Zhou S."/>
            <person name="Mudge J."/>
            <person name="Bharti A.K."/>
            <person name="Murray J.D."/>
            <person name="Naoumkina M.A."/>
            <person name="Rosen B."/>
            <person name="Silverstein K.A."/>
            <person name="Tang H."/>
            <person name="Rombauts S."/>
            <person name="Zhao P.X."/>
            <person name="Zhou P."/>
            <person name="Barbe V."/>
            <person name="Bardou P."/>
            <person name="Bechner M."/>
            <person name="Bellec A."/>
            <person name="Berger A."/>
            <person name="Berges H."/>
            <person name="Bidwell S."/>
            <person name="Bisseling T."/>
            <person name="Choisne N."/>
            <person name="Couloux A."/>
            <person name="Denny R."/>
            <person name="Deshpande S."/>
            <person name="Dai X."/>
            <person name="Doyle J.J."/>
            <person name="Dudez A.M."/>
            <person name="Farmer A.D."/>
            <person name="Fouteau S."/>
            <person name="Franken C."/>
            <person name="Gibelin C."/>
            <person name="Gish J."/>
            <person name="Goldstein S."/>
            <person name="Gonzalez A.J."/>
            <person name="Green P.J."/>
            <person name="Hallab A."/>
            <person name="Hartog M."/>
            <person name="Hua A."/>
            <person name="Humphray S.J."/>
            <person name="Jeong D.H."/>
            <person name="Jing Y."/>
            <person name="Jocker A."/>
            <person name="Kenton S.M."/>
            <person name="Kim D.J."/>
            <person name="Klee K."/>
            <person name="Lai H."/>
            <person name="Lang C."/>
            <person name="Lin S."/>
            <person name="Macmil S.L."/>
            <person name="Magdelenat G."/>
            <person name="Matthews L."/>
            <person name="McCorrison J."/>
            <person name="Monaghan E.L."/>
            <person name="Mun J.H."/>
            <person name="Najar F.Z."/>
            <person name="Nicholson C."/>
            <person name="Noirot C."/>
            <person name="O'Bleness M."/>
            <person name="Paule C.R."/>
            <person name="Poulain J."/>
            <person name="Prion F."/>
            <person name="Qin B."/>
            <person name="Qu C."/>
            <person name="Retzel E.F."/>
            <person name="Riddle C."/>
            <person name="Sallet E."/>
            <person name="Samain S."/>
            <person name="Samson N."/>
            <person name="Sanders I."/>
            <person name="Saurat O."/>
            <person name="Scarpelli C."/>
            <person name="Schiex T."/>
            <person name="Segurens B."/>
            <person name="Severin A.J."/>
            <person name="Sherrier D.J."/>
            <person name="Shi R."/>
            <person name="Sims S."/>
            <person name="Singer S.R."/>
            <person name="Sinharoy S."/>
            <person name="Sterck L."/>
            <person name="Viollet A."/>
            <person name="Wang B.B."/>
            <person name="Wang K."/>
            <person name="Wang M."/>
            <person name="Wang X."/>
            <person name="Warfsmann J."/>
            <person name="Weissenbach J."/>
            <person name="White D.D."/>
            <person name="White J.D."/>
            <person name="Wiley G.B."/>
            <person name="Wincker P."/>
            <person name="Xing Y."/>
            <person name="Yang L."/>
            <person name="Yao Z."/>
            <person name="Ying F."/>
            <person name="Zhai J."/>
            <person name="Zhou L."/>
            <person name="Zuber A."/>
            <person name="Denarie J."/>
            <person name="Dixon R.A."/>
            <person name="May G.D."/>
            <person name="Schwartz D.C."/>
            <person name="Rogers J."/>
            <person name="Quetier F."/>
            <person name="Town C.D."/>
            <person name="Roe B.A."/>
        </authorList>
    </citation>
    <scope>NUCLEOTIDE SEQUENCE [LARGE SCALE GENOMIC DNA]</scope>
    <source>
        <strain evidence="2">A17</strain>
        <strain evidence="4 5">cv. Jemalong A17</strain>
    </source>
</reference>
<reference evidence="3" key="4">
    <citation type="journal article" date="2018" name="Nat. Plants">
        <title>Whole-genome landscape of Medicago truncatula symbiotic genes.</title>
        <authorList>
            <person name="Pecrix Y."/>
            <person name="Gamas P."/>
            <person name="Carrere S."/>
        </authorList>
    </citation>
    <scope>NUCLEOTIDE SEQUENCE</scope>
    <source>
        <tissue evidence="3">Leaves</tissue>
    </source>
</reference>
<protein>
    <submittedName>
        <fullName evidence="2">Transmembrane protein, putative</fullName>
    </submittedName>
</protein>
<dbReference type="Gramene" id="rna30668">
    <property type="protein sequence ID" value="RHN55480.1"/>
    <property type="gene ID" value="gene30668"/>
</dbReference>
<feature type="compositionally biased region" description="Polar residues" evidence="1">
    <location>
        <begin position="63"/>
        <end position="76"/>
    </location>
</feature>
<organism evidence="2 5">
    <name type="scientific">Medicago truncatula</name>
    <name type="common">Barrel medic</name>
    <name type="synonym">Medicago tribuloides</name>
    <dbReference type="NCBI Taxonomy" id="3880"/>
    <lineage>
        <taxon>Eukaryota</taxon>
        <taxon>Viridiplantae</taxon>
        <taxon>Streptophyta</taxon>
        <taxon>Embryophyta</taxon>
        <taxon>Tracheophyta</taxon>
        <taxon>Spermatophyta</taxon>
        <taxon>Magnoliopsida</taxon>
        <taxon>eudicotyledons</taxon>
        <taxon>Gunneridae</taxon>
        <taxon>Pentapetalae</taxon>
        <taxon>rosids</taxon>
        <taxon>fabids</taxon>
        <taxon>Fabales</taxon>
        <taxon>Fabaceae</taxon>
        <taxon>Papilionoideae</taxon>
        <taxon>50 kb inversion clade</taxon>
        <taxon>NPAAA clade</taxon>
        <taxon>Hologalegina</taxon>
        <taxon>IRL clade</taxon>
        <taxon>Trifolieae</taxon>
        <taxon>Medicago</taxon>
    </lineage>
</organism>
<evidence type="ECO:0000313" key="3">
    <source>
        <dbReference type="EMBL" id="RHN55480.1"/>
    </source>
</evidence>
<dbReference type="Proteomes" id="UP000002051">
    <property type="component" value="Chromosome 5"/>
</dbReference>
<dbReference type="EMBL" id="CM001221">
    <property type="protein sequence ID" value="AES96915.1"/>
    <property type="molecule type" value="Genomic_DNA"/>
</dbReference>
<name>G7JWP3_MEDTR</name>
<sequence length="110" mass="11939">MKISMVSLVGTMSFLFFSIVVGDLGLGYIPHPPPLPSHIVKMLIPSPLLHKNFNFGMLENESNPTSGLTNKHSNLNFEMLPKGDRVPPSGPSNKTSDGPPPPPHFLPHGF</sequence>
<keyword evidence="2" id="KW-0472">Membrane</keyword>
<dbReference type="EMBL" id="PSQE01000005">
    <property type="protein sequence ID" value="RHN55480.1"/>
    <property type="molecule type" value="Genomic_DNA"/>
</dbReference>
<dbReference type="HOGENOM" id="CLU_2088390_0_0_1"/>
<evidence type="ECO:0000313" key="5">
    <source>
        <dbReference type="Proteomes" id="UP000002051"/>
    </source>
</evidence>
<gene>
    <name evidence="2" type="ordered locus">MTR_5g043080</name>
    <name evidence="3" type="ORF">MtrunA17_Chr5g0418261</name>
</gene>
<evidence type="ECO:0000313" key="2">
    <source>
        <dbReference type="EMBL" id="AES96915.1"/>
    </source>
</evidence>
<feature type="compositionally biased region" description="Pro residues" evidence="1">
    <location>
        <begin position="98"/>
        <end position="110"/>
    </location>
</feature>
<accession>G7JWP3</accession>
<reference evidence="2 5" key="2">
    <citation type="journal article" date="2014" name="BMC Genomics">
        <title>An improved genome release (version Mt4.0) for the model legume Medicago truncatula.</title>
        <authorList>
            <person name="Tang H."/>
            <person name="Krishnakumar V."/>
            <person name="Bidwell S."/>
            <person name="Rosen B."/>
            <person name="Chan A."/>
            <person name="Zhou S."/>
            <person name="Gentzbittel L."/>
            <person name="Childs K.L."/>
            <person name="Yandell M."/>
            <person name="Gundlach H."/>
            <person name="Mayer K.F."/>
            <person name="Schwartz D.C."/>
            <person name="Town C.D."/>
        </authorList>
    </citation>
    <scope>GENOME REANNOTATION</scope>
    <source>
        <strain evidence="4 5">cv. Jemalong A17</strain>
    </source>
</reference>
<keyword evidence="5" id="KW-1185">Reference proteome</keyword>
<reference evidence="4" key="3">
    <citation type="submission" date="2015-04" db="UniProtKB">
        <authorList>
            <consortium name="EnsemblPlants"/>
        </authorList>
    </citation>
    <scope>IDENTIFICATION</scope>
    <source>
        <strain evidence="4">cv. Jemalong A17</strain>
    </source>
</reference>
<dbReference type="Proteomes" id="UP000265566">
    <property type="component" value="Chromosome 5"/>
</dbReference>
<proteinExistence type="predicted"/>